<dbReference type="EMBL" id="JAAALK010000289">
    <property type="protein sequence ID" value="KAG8050060.1"/>
    <property type="molecule type" value="Genomic_DNA"/>
</dbReference>
<evidence type="ECO:0000256" key="1">
    <source>
        <dbReference type="SAM" id="MobiDB-lite"/>
    </source>
</evidence>
<feature type="compositionally biased region" description="Low complexity" evidence="1">
    <location>
        <begin position="54"/>
        <end position="72"/>
    </location>
</feature>
<comment type="caution">
    <text evidence="2">The sequence shown here is derived from an EMBL/GenBank/DDBJ whole genome shotgun (WGS) entry which is preliminary data.</text>
</comment>
<sequence>MVGINQTTPVHRQQPQFHHSIAWHVRREGSHPKFLCHAIPRMSLAAAGPRDETTTTTCTRTTRPATPAERPAGSLAARVHRATGRHHVARPQRGKCTPAAACASSGHRHREFIARDRAMGGWAPARGIYRGLAAGRSAEEQAGTTHPPPACAAQRQRQPAASVFSAPARIQHPAACMYSGQLVCARLPSVLPLSDQSRAAGRLRAHATGASYGFTRGFATLTRTW</sequence>
<feature type="compositionally biased region" description="Basic residues" evidence="1">
    <location>
        <begin position="78"/>
        <end position="93"/>
    </location>
</feature>
<reference evidence="2" key="2">
    <citation type="submission" date="2021-02" db="EMBL/GenBank/DDBJ databases">
        <authorList>
            <person name="Kimball J.A."/>
            <person name="Haas M.W."/>
            <person name="Macchietto M."/>
            <person name="Kono T."/>
            <person name="Duquette J."/>
            <person name="Shao M."/>
        </authorList>
    </citation>
    <scope>NUCLEOTIDE SEQUENCE</scope>
    <source>
        <tissue evidence="2">Fresh leaf tissue</tissue>
    </source>
</reference>
<gene>
    <name evidence="2" type="ORF">GUJ93_ZPchr0009g1888</name>
</gene>
<proteinExistence type="predicted"/>
<keyword evidence="3" id="KW-1185">Reference proteome</keyword>
<evidence type="ECO:0000313" key="3">
    <source>
        <dbReference type="Proteomes" id="UP000729402"/>
    </source>
</evidence>
<dbReference type="AlphaFoldDB" id="A0A8J5R2Z4"/>
<name>A0A8J5R2Z4_ZIZPA</name>
<accession>A0A8J5R2Z4</accession>
<dbReference type="Proteomes" id="UP000729402">
    <property type="component" value="Unassembled WGS sequence"/>
</dbReference>
<organism evidence="2 3">
    <name type="scientific">Zizania palustris</name>
    <name type="common">Northern wild rice</name>
    <dbReference type="NCBI Taxonomy" id="103762"/>
    <lineage>
        <taxon>Eukaryota</taxon>
        <taxon>Viridiplantae</taxon>
        <taxon>Streptophyta</taxon>
        <taxon>Embryophyta</taxon>
        <taxon>Tracheophyta</taxon>
        <taxon>Spermatophyta</taxon>
        <taxon>Magnoliopsida</taxon>
        <taxon>Liliopsida</taxon>
        <taxon>Poales</taxon>
        <taxon>Poaceae</taxon>
        <taxon>BOP clade</taxon>
        <taxon>Oryzoideae</taxon>
        <taxon>Oryzeae</taxon>
        <taxon>Zizaniinae</taxon>
        <taxon>Zizania</taxon>
    </lineage>
</organism>
<reference evidence="2" key="1">
    <citation type="journal article" date="2021" name="bioRxiv">
        <title>Whole Genome Assembly and Annotation of Northern Wild Rice, Zizania palustris L., Supports a Whole Genome Duplication in the Zizania Genus.</title>
        <authorList>
            <person name="Haas M."/>
            <person name="Kono T."/>
            <person name="Macchietto M."/>
            <person name="Millas R."/>
            <person name="McGilp L."/>
            <person name="Shao M."/>
            <person name="Duquette J."/>
            <person name="Hirsch C.N."/>
            <person name="Kimball J."/>
        </authorList>
    </citation>
    <scope>NUCLEOTIDE SEQUENCE</scope>
    <source>
        <tissue evidence="2">Fresh leaf tissue</tissue>
    </source>
</reference>
<feature type="region of interest" description="Disordered" evidence="1">
    <location>
        <begin position="46"/>
        <end position="102"/>
    </location>
</feature>
<evidence type="ECO:0000313" key="2">
    <source>
        <dbReference type="EMBL" id="KAG8050060.1"/>
    </source>
</evidence>
<protein>
    <submittedName>
        <fullName evidence="2">Uncharacterized protein</fullName>
    </submittedName>
</protein>